<keyword evidence="2" id="KW-1185">Reference proteome</keyword>
<dbReference type="PATRIC" id="fig|1219045.3.peg.1575"/>
<reference evidence="1" key="1">
    <citation type="submission" date="2014-08" db="EMBL/GenBank/DDBJ databases">
        <title>Draft genome sequences of Sphingobium herbicidovorans.</title>
        <authorList>
            <person name="Gan H.M."/>
            <person name="Gan H.Y."/>
            <person name="Savka M.A."/>
        </authorList>
    </citation>
    <scope>NUCLEOTIDE SEQUENCE [LARGE SCALE GENOMIC DNA]</scope>
    <source>
        <strain evidence="1">NBRC 16415</strain>
    </source>
</reference>
<evidence type="ECO:0008006" key="3">
    <source>
        <dbReference type="Google" id="ProtNLM"/>
    </source>
</evidence>
<dbReference type="STRING" id="76947.GCA_002080435_01449"/>
<dbReference type="Proteomes" id="UP000024284">
    <property type="component" value="Unassembled WGS sequence"/>
</dbReference>
<protein>
    <recommendedName>
        <fullName evidence="3">CopG family transcriptional regulator</fullName>
    </recommendedName>
</protein>
<comment type="caution">
    <text evidence="1">The sequence shown here is derived from an EMBL/GenBank/DDBJ whole genome shotgun (WGS) entry which is preliminary data.</text>
</comment>
<dbReference type="RefSeq" id="WP_037464375.1">
    <property type="nucleotide sequence ID" value="NZ_BCZD01000005.1"/>
</dbReference>
<proteinExistence type="predicted"/>
<gene>
    <name evidence="1" type="ORF">BV98_001541</name>
</gene>
<evidence type="ECO:0000313" key="1">
    <source>
        <dbReference type="EMBL" id="KFG90339.1"/>
    </source>
</evidence>
<name>A0A086PAC1_SPHHM</name>
<organism evidence="1 2">
    <name type="scientific">Sphingobium herbicidovorans (strain ATCC 700291 / DSM 11019 / CCUG 56400 / KCTC 2939 / LMG 18315 / NBRC 16415 / MH)</name>
    <name type="common">Sphingomonas herbicidovorans</name>
    <dbReference type="NCBI Taxonomy" id="1219045"/>
    <lineage>
        <taxon>Bacteria</taxon>
        <taxon>Pseudomonadati</taxon>
        <taxon>Pseudomonadota</taxon>
        <taxon>Alphaproteobacteria</taxon>
        <taxon>Sphingomonadales</taxon>
        <taxon>Sphingomonadaceae</taxon>
        <taxon>Sphingobium</taxon>
    </lineage>
</organism>
<sequence>MSARAQTVRLSPAQHRTLAGFARQRGLSEYAMLARVVDTGLAALAQGASSAIDAREIVTELASVGTRIVDVERMLDRALFTACAAYCYARSAASGARKSDAILTEEITAAYNRQRGLARETRP</sequence>
<dbReference type="eggNOG" id="ENOG50348CW">
    <property type="taxonomic scope" value="Bacteria"/>
</dbReference>
<dbReference type="AlphaFoldDB" id="A0A086PAC1"/>
<accession>A0A086PAC1</accession>
<dbReference type="EMBL" id="JFZA02000012">
    <property type="protein sequence ID" value="KFG90339.1"/>
    <property type="molecule type" value="Genomic_DNA"/>
</dbReference>
<evidence type="ECO:0000313" key="2">
    <source>
        <dbReference type="Proteomes" id="UP000024284"/>
    </source>
</evidence>
<dbReference type="OrthoDB" id="7409573at2"/>